<feature type="region of interest" description="Disordered" evidence="1">
    <location>
        <begin position="101"/>
        <end position="129"/>
    </location>
</feature>
<sequence length="188" mass="21097">MLRKTATIMVKNNGSNMGSFSSVEEEEAYDVVDDLSSWEFVDTSLSEDGEQEDFCSSIDDEMTSKIGKEEEEEQEEGSESPGVVISLESLSVSPPQLTLTTADVCYDGHNQEEDVDEDEDMDDEDGFGLDDELVPWMLKDRFGRQRIRKMGKRGGSRVNKSKRGPYFYNRPGAVYGKHGLGVQHSFIQ</sequence>
<proteinExistence type="predicted"/>
<evidence type="ECO:0000313" key="3">
    <source>
        <dbReference type="Proteomes" id="UP000834106"/>
    </source>
</evidence>
<organism evidence="2 3">
    <name type="scientific">Fraxinus pennsylvanica</name>
    <dbReference type="NCBI Taxonomy" id="56036"/>
    <lineage>
        <taxon>Eukaryota</taxon>
        <taxon>Viridiplantae</taxon>
        <taxon>Streptophyta</taxon>
        <taxon>Embryophyta</taxon>
        <taxon>Tracheophyta</taxon>
        <taxon>Spermatophyta</taxon>
        <taxon>Magnoliopsida</taxon>
        <taxon>eudicotyledons</taxon>
        <taxon>Gunneridae</taxon>
        <taxon>Pentapetalae</taxon>
        <taxon>asterids</taxon>
        <taxon>lamiids</taxon>
        <taxon>Lamiales</taxon>
        <taxon>Oleaceae</taxon>
        <taxon>Oleeae</taxon>
        <taxon>Fraxinus</taxon>
    </lineage>
</organism>
<feature type="compositionally biased region" description="Acidic residues" evidence="1">
    <location>
        <begin position="69"/>
        <end position="78"/>
    </location>
</feature>
<dbReference type="Proteomes" id="UP000834106">
    <property type="component" value="Chromosome 10"/>
</dbReference>
<feature type="compositionally biased region" description="Acidic residues" evidence="1">
    <location>
        <begin position="45"/>
        <end position="61"/>
    </location>
</feature>
<reference evidence="2" key="1">
    <citation type="submission" date="2023-05" db="EMBL/GenBank/DDBJ databases">
        <authorList>
            <person name="Huff M."/>
        </authorList>
    </citation>
    <scope>NUCLEOTIDE SEQUENCE</scope>
</reference>
<gene>
    <name evidence="2" type="ORF">FPE_LOCUS16435</name>
</gene>
<name>A0AAD2E073_9LAMI</name>
<evidence type="ECO:0000256" key="1">
    <source>
        <dbReference type="SAM" id="MobiDB-lite"/>
    </source>
</evidence>
<keyword evidence="3" id="KW-1185">Reference proteome</keyword>
<accession>A0AAD2E073</accession>
<feature type="region of interest" description="Disordered" evidence="1">
    <location>
        <begin position="44"/>
        <end position="81"/>
    </location>
</feature>
<protein>
    <submittedName>
        <fullName evidence="2">Uncharacterized protein</fullName>
    </submittedName>
</protein>
<dbReference type="PANTHER" id="PTHR48213">
    <property type="entry name" value="VID27-LIKE PROTEIN"/>
    <property type="match status" value="1"/>
</dbReference>
<feature type="compositionally biased region" description="Acidic residues" evidence="1">
    <location>
        <begin position="113"/>
        <end position="129"/>
    </location>
</feature>
<evidence type="ECO:0000313" key="2">
    <source>
        <dbReference type="EMBL" id="CAI9769855.1"/>
    </source>
</evidence>
<dbReference type="AlphaFoldDB" id="A0AAD2E073"/>
<dbReference type="EMBL" id="OU503045">
    <property type="protein sequence ID" value="CAI9769855.1"/>
    <property type="molecule type" value="Genomic_DNA"/>
</dbReference>
<dbReference type="PANTHER" id="PTHR48213:SF1">
    <property type="entry name" value="PROSTATIC SPERMINE-BINDING-LIKE PROTEIN"/>
    <property type="match status" value="1"/>
</dbReference>